<dbReference type="OrthoDB" id="68581at2759"/>
<protein>
    <recommendedName>
        <fullName evidence="1">CWH43-like N-terminal domain-containing protein</fullName>
    </recommendedName>
</protein>
<dbReference type="GO" id="GO:0005789">
    <property type="term" value="C:endoplasmic reticulum membrane"/>
    <property type="evidence" value="ECO:0007669"/>
    <property type="project" value="TreeGrafter"/>
</dbReference>
<evidence type="ECO:0000313" key="2">
    <source>
        <dbReference type="EMBL" id="CAH1777730.1"/>
    </source>
</evidence>
<dbReference type="InterPro" id="IPR019402">
    <property type="entry name" value="CWH43_N"/>
</dbReference>
<dbReference type="GO" id="GO:0000139">
    <property type="term" value="C:Golgi membrane"/>
    <property type="evidence" value="ECO:0007669"/>
    <property type="project" value="InterPro"/>
</dbReference>
<organism evidence="2 3">
    <name type="scientific">Owenia fusiformis</name>
    <name type="common">Polychaete worm</name>
    <dbReference type="NCBI Taxonomy" id="6347"/>
    <lineage>
        <taxon>Eukaryota</taxon>
        <taxon>Metazoa</taxon>
        <taxon>Spiralia</taxon>
        <taxon>Lophotrochozoa</taxon>
        <taxon>Annelida</taxon>
        <taxon>Polychaeta</taxon>
        <taxon>Sedentaria</taxon>
        <taxon>Canalipalpata</taxon>
        <taxon>Sabellida</taxon>
        <taxon>Oweniida</taxon>
        <taxon>Oweniidae</taxon>
        <taxon>Owenia</taxon>
    </lineage>
</organism>
<dbReference type="AlphaFoldDB" id="A0A8J1TI87"/>
<evidence type="ECO:0000313" key="3">
    <source>
        <dbReference type="Proteomes" id="UP000749559"/>
    </source>
</evidence>
<dbReference type="InterPro" id="IPR039545">
    <property type="entry name" value="PGAP2"/>
</dbReference>
<feature type="domain" description="CWH43-like N-terminal" evidence="1">
    <location>
        <begin position="18"/>
        <end position="244"/>
    </location>
</feature>
<dbReference type="Pfam" id="PF10277">
    <property type="entry name" value="Frag1"/>
    <property type="match status" value="1"/>
</dbReference>
<sequence>MGNERTKKVDNILATVPFPWYAVVTVSLPFFSIIICLLIGLIFQYEAVCRTDTCKHITNFIPSISAVTGALPQKYIWRTCISLHTPPRFLVAVMYYNYYKSYMNNINQSYRGLYTLLIKASFWINIIENFSLFGTSVVLNIDNYPVHEKIFICFMVTSMVYMFLSLVAYAWSRPKQWAPEHVKSFRLKLLMFVLISMATSGLIFFFLLHKWYCAQDAFSYFSLCEYVIAFTNIGFHFTAYIDLNEAGGMYLIAGRSMPVEGSTNNVKNGTKIRAKAD</sequence>
<evidence type="ECO:0000259" key="1">
    <source>
        <dbReference type="Pfam" id="PF10277"/>
    </source>
</evidence>
<accession>A0A8J1TI87</accession>
<dbReference type="EMBL" id="CAIIXF020000002">
    <property type="protein sequence ID" value="CAH1777730.1"/>
    <property type="molecule type" value="Genomic_DNA"/>
</dbReference>
<dbReference type="PANTHER" id="PTHR12892:SF17">
    <property type="entry name" value="POST-GPI ATTACHMENT TO PROTEINS FACTOR 2-LIKE"/>
    <property type="match status" value="1"/>
</dbReference>
<dbReference type="PANTHER" id="PTHR12892">
    <property type="entry name" value="FGF RECEPTOR ACTIVATING PROTEIN 1"/>
    <property type="match status" value="1"/>
</dbReference>
<comment type="caution">
    <text evidence="2">The sequence shown here is derived from an EMBL/GenBank/DDBJ whole genome shotgun (WGS) entry which is preliminary data.</text>
</comment>
<reference evidence="2" key="1">
    <citation type="submission" date="2022-03" db="EMBL/GenBank/DDBJ databases">
        <authorList>
            <person name="Martin C."/>
        </authorList>
    </citation>
    <scope>NUCLEOTIDE SEQUENCE</scope>
</reference>
<proteinExistence type="predicted"/>
<dbReference type="Proteomes" id="UP000749559">
    <property type="component" value="Unassembled WGS sequence"/>
</dbReference>
<keyword evidence="3" id="KW-1185">Reference proteome</keyword>
<name>A0A8J1TI87_OWEFU</name>
<gene>
    <name evidence="2" type="ORF">OFUS_LOCUS4730</name>
</gene>
<dbReference type="GO" id="GO:0006506">
    <property type="term" value="P:GPI anchor biosynthetic process"/>
    <property type="evidence" value="ECO:0007669"/>
    <property type="project" value="TreeGrafter"/>
</dbReference>